<keyword evidence="8 9" id="KW-0663">Pyridoxal phosphate</keyword>
<dbReference type="Gene3D" id="3.90.1150.10">
    <property type="entry name" value="Aspartate Aminotransferase, domain 1"/>
    <property type="match status" value="1"/>
</dbReference>
<comment type="caution">
    <text evidence="9">Lacks conserved residue(s) required for the propagation of feature annotation.</text>
</comment>
<dbReference type="EMBL" id="CP036274">
    <property type="protein sequence ID" value="QDU28431.1"/>
    <property type="molecule type" value="Genomic_DNA"/>
</dbReference>
<dbReference type="PANTHER" id="PTHR11680:SF35">
    <property type="entry name" value="SERINE HYDROXYMETHYLTRANSFERASE 1"/>
    <property type="match status" value="1"/>
</dbReference>
<keyword evidence="6 9" id="KW-0554">One-carbon metabolism</keyword>
<dbReference type="InterPro" id="IPR015422">
    <property type="entry name" value="PyrdxlP-dep_Trfase_small"/>
</dbReference>
<reference evidence="12 13" key="1">
    <citation type="submission" date="2019-02" db="EMBL/GenBank/DDBJ databases">
        <title>Deep-cultivation of Planctomycetes and their phenomic and genomic characterization uncovers novel biology.</title>
        <authorList>
            <person name="Wiegand S."/>
            <person name="Jogler M."/>
            <person name="Boedeker C."/>
            <person name="Pinto D."/>
            <person name="Vollmers J."/>
            <person name="Rivas-Marin E."/>
            <person name="Kohn T."/>
            <person name="Peeters S.H."/>
            <person name="Heuer A."/>
            <person name="Rast P."/>
            <person name="Oberbeckmann S."/>
            <person name="Bunk B."/>
            <person name="Jeske O."/>
            <person name="Meyerdierks A."/>
            <person name="Storesund J.E."/>
            <person name="Kallscheuer N."/>
            <person name="Luecker S."/>
            <person name="Lage O.M."/>
            <person name="Pohl T."/>
            <person name="Merkel B.J."/>
            <person name="Hornburger P."/>
            <person name="Mueller R.-W."/>
            <person name="Bruemmer F."/>
            <person name="Labrenz M."/>
            <person name="Spormann A.M."/>
            <person name="Op den Camp H."/>
            <person name="Overmann J."/>
            <person name="Amann R."/>
            <person name="Jetten M.S.M."/>
            <person name="Mascher T."/>
            <person name="Medema M.H."/>
            <person name="Devos D.P."/>
            <person name="Kaster A.-K."/>
            <person name="Ovreas L."/>
            <person name="Rohde M."/>
            <person name="Galperin M.Y."/>
            <person name="Jogler C."/>
        </authorList>
    </citation>
    <scope>NUCLEOTIDE SEQUENCE [LARGE SCALE GENOMIC DNA]</scope>
    <source>
        <strain evidence="12 13">ETA_A8</strain>
    </source>
</reference>
<dbReference type="GO" id="GO:0004372">
    <property type="term" value="F:glycine hydroxymethyltransferase activity"/>
    <property type="evidence" value="ECO:0007669"/>
    <property type="project" value="UniProtKB-UniRule"/>
</dbReference>
<keyword evidence="12" id="KW-0489">Methyltransferase</keyword>
<dbReference type="RefSeq" id="WP_145090708.1">
    <property type="nucleotide sequence ID" value="NZ_CP036274.1"/>
</dbReference>
<dbReference type="KEGG" id="aagg:ETAA8_35310"/>
<dbReference type="AlphaFoldDB" id="A0A517YDX3"/>
<evidence type="ECO:0000256" key="10">
    <source>
        <dbReference type="PIRSR" id="PIRSR000412-50"/>
    </source>
</evidence>
<feature type="modified residue" description="N6-(pyridoxal phosphate)lysine" evidence="9 10">
    <location>
        <position position="226"/>
    </location>
</feature>
<evidence type="ECO:0000256" key="9">
    <source>
        <dbReference type="HAMAP-Rule" id="MF_00051"/>
    </source>
</evidence>
<keyword evidence="5 9" id="KW-0963">Cytoplasm</keyword>
<evidence type="ECO:0000256" key="3">
    <source>
        <dbReference type="ARBA" id="ARBA00006376"/>
    </source>
</evidence>
<dbReference type="PANTHER" id="PTHR11680">
    <property type="entry name" value="SERINE HYDROXYMETHYLTRANSFERASE"/>
    <property type="match status" value="1"/>
</dbReference>
<keyword evidence="7 9" id="KW-0808">Transferase</keyword>
<name>A0A517YDX3_9BACT</name>
<comment type="similarity">
    <text evidence="3 9">Belongs to the SHMT family.</text>
</comment>
<comment type="function">
    <text evidence="9">Catalyzes the reversible interconversion of serine and glycine with tetrahydrofolate (THF) serving as the one-carbon carrier. This reaction serves as the major source of one-carbon groups required for the biosynthesis of purines, thymidylate, methionine, and other important biomolecules. Also exhibits THF-independent aldolase activity toward beta-hydroxyamino acids, producing glycine and aldehydes, via a retro-aldol mechanism.</text>
</comment>
<comment type="cofactor">
    <cofactor evidence="1 9 10">
        <name>pyridoxal 5'-phosphate</name>
        <dbReference type="ChEBI" id="CHEBI:597326"/>
    </cofactor>
</comment>
<dbReference type="InterPro" id="IPR015424">
    <property type="entry name" value="PyrdxlP-dep_Trfase"/>
</dbReference>
<feature type="site" description="Plays an important role in substrate specificity" evidence="9">
    <location>
        <position position="225"/>
    </location>
</feature>
<dbReference type="FunFam" id="3.40.640.10:FF:000001">
    <property type="entry name" value="Serine hydroxymethyltransferase"/>
    <property type="match status" value="1"/>
</dbReference>
<dbReference type="CDD" id="cd00378">
    <property type="entry name" value="SHMT"/>
    <property type="match status" value="1"/>
</dbReference>
<dbReference type="GO" id="GO:0035999">
    <property type="term" value="P:tetrahydrofolate interconversion"/>
    <property type="evidence" value="ECO:0007669"/>
    <property type="project" value="UniProtKB-UniRule"/>
</dbReference>
<gene>
    <name evidence="9 12" type="primary">glyA</name>
    <name evidence="12" type="ORF">ETAA8_35310</name>
</gene>
<dbReference type="PIRSF" id="PIRSF000412">
    <property type="entry name" value="SHMT"/>
    <property type="match status" value="1"/>
</dbReference>
<feature type="binding site" evidence="9">
    <location>
        <begin position="121"/>
        <end position="123"/>
    </location>
    <ligand>
        <name>(6S)-5,6,7,8-tetrahydrofolate</name>
        <dbReference type="ChEBI" id="CHEBI:57453"/>
    </ligand>
</feature>
<dbReference type="Proteomes" id="UP000315017">
    <property type="component" value="Chromosome"/>
</dbReference>
<dbReference type="PROSITE" id="PS00096">
    <property type="entry name" value="SHMT"/>
    <property type="match status" value="1"/>
</dbReference>
<dbReference type="InterPro" id="IPR039429">
    <property type="entry name" value="SHMT-like_dom"/>
</dbReference>
<sequence length="417" mass="44873">MNLLAQQDPDVWAAIEAEAHRQQDGLEMIASENYTSPAVMQAAGSVLTNKYAEGYPGRRYYGGCEHVDVVENLARDRAKQLFGAEHANVQPHSGSQANQAVYLTLLDPGDTVLGLDLAHGGHLTHGMKLNISGKLYKFLSYGVRQSDHRLDFDQVAKLAREHKPRLIVAGASAYPREIPHEKFAEIAKEVGAKLFVDMAHYAGLVAAGLHNSPVPVADVVTTTTHKTLRGPRAGMIMCRAELAKDIDRNVFPGIQGGPLMHVIAGKAVCFQEALQPEFKAYGQQIIDNARTLAEVLLAGGLKLVSGGTDNHLMLVDVTPLGIGGKLATETLEKCGITVNMNMIPFDTRKPMDPSGVRIGTPALTTRGMGCDEMRKVGEWILASLKNPSDSALQERVRGEVSSLCTQFPVPAAALATA</sequence>
<keyword evidence="9" id="KW-0028">Amino-acid biosynthesis</keyword>
<protein>
    <recommendedName>
        <fullName evidence="9">Serine hydroxymethyltransferase</fullName>
        <shortName evidence="9">SHMT</shortName>
        <shortName evidence="9">Serine methylase</shortName>
        <ecNumber evidence="9">2.1.2.1</ecNumber>
    </recommendedName>
</protein>
<evidence type="ECO:0000256" key="6">
    <source>
        <dbReference type="ARBA" id="ARBA00022563"/>
    </source>
</evidence>
<dbReference type="GO" id="GO:0019264">
    <property type="term" value="P:glycine biosynthetic process from serine"/>
    <property type="evidence" value="ECO:0007669"/>
    <property type="project" value="UniProtKB-UniRule"/>
</dbReference>
<evidence type="ECO:0000256" key="4">
    <source>
        <dbReference type="ARBA" id="ARBA00011738"/>
    </source>
</evidence>
<accession>A0A517YDX3</accession>
<feature type="binding site" evidence="9">
    <location>
        <position position="117"/>
    </location>
    <ligand>
        <name>(6S)-5,6,7,8-tetrahydrofolate</name>
        <dbReference type="ChEBI" id="CHEBI:57453"/>
    </ligand>
</feature>
<evidence type="ECO:0000313" key="13">
    <source>
        <dbReference type="Proteomes" id="UP000315017"/>
    </source>
</evidence>
<feature type="domain" description="Serine hydroxymethyltransferase-like" evidence="11">
    <location>
        <begin position="4"/>
        <end position="380"/>
    </location>
</feature>
<dbReference type="GO" id="GO:0005829">
    <property type="term" value="C:cytosol"/>
    <property type="evidence" value="ECO:0007669"/>
    <property type="project" value="TreeGrafter"/>
</dbReference>
<dbReference type="Pfam" id="PF00464">
    <property type="entry name" value="SHMT"/>
    <property type="match status" value="1"/>
</dbReference>
<evidence type="ECO:0000256" key="8">
    <source>
        <dbReference type="ARBA" id="ARBA00022898"/>
    </source>
</evidence>
<dbReference type="GO" id="GO:0008168">
    <property type="term" value="F:methyltransferase activity"/>
    <property type="evidence" value="ECO:0007669"/>
    <property type="project" value="UniProtKB-KW"/>
</dbReference>
<proteinExistence type="inferred from homology"/>
<organism evidence="12 13">
    <name type="scientific">Anatilimnocola aggregata</name>
    <dbReference type="NCBI Taxonomy" id="2528021"/>
    <lineage>
        <taxon>Bacteria</taxon>
        <taxon>Pseudomonadati</taxon>
        <taxon>Planctomycetota</taxon>
        <taxon>Planctomycetia</taxon>
        <taxon>Pirellulales</taxon>
        <taxon>Pirellulaceae</taxon>
        <taxon>Anatilimnocola</taxon>
    </lineage>
</organism>
<evidence type="ECO:0000313" key="12">
    <source>
        <dbReference type="EMBL" id="QDU28431.1"/>
    </source>
</evidence>
<dbReference type="InterPro" id="IPR001085">
    <property type="entry name" value="Ser_HO-MeTrfase"/>
</dbReference>
<dbReference type="InterPro" id="IPR019798">
    <property type="entry name" value="Ser_HO-MeTrfase_PLP_BS"/>
</dbReference>
<dbReference type="EC" id="2.1.2.1" evidence="9"/>
<dbReference type="UniPathway" id="UPA00288">
    <property type="reaction ID" value="UER01023"/>
</dbReference>
<comment type="pathway">
    <text evidence="9">Amino-acid biosynthesis; glycine biosynthesis; glycine from L-serine: step 1/1.</text>
</comment>
<dbReference type="UniPathway" id="UPA00193"/>
<dbReference type="HAMAP" id="MF_00051">
    <property type="entry name" value="SHMT"/>
    <property type="match status" value="1"/>
</dbReference>
<comment type="catalytic activity">
    <reaction evidence="9">
        <text>(6R)-5,10-methylene-5,6,7,8-tetrahydrofolate + glycine + H2O = (6S)-5,6,7,8-tetrahydrofolate + L-serine</text>
        <dbReference type="Rhea" id="RHEA:15481"/>
        <dbReference type="ChEBI" id="CHEBI:15377"/>
        <dbReference type="ChEBI" id="CHEBI:15636"/>
        <dbReference type="ChEBI" id="CHEBI:33384"/>
        <dbReference type="ChEBI" id="CHEBI:57305"/>
        <dbReference type="ChEBI" id="CHEBI:57453"/>
        <dbReference type="EC" id="2.1.2.1"/>
    </reaction>
</comment>
<keyword evidence="13" id="KW-1185">Reference proteome</keyword>
<dbReference type="Gene3D" id="3.40.640.10">
    <property type="entry name" value="Type I PLP-dependent aspartate aminotransferase-like (Major domain)"/>
    <property type="match status" value="1"/>
</dbReference>
<comment type="subcellular location">
    <subcellularLocation>
        <location evidence="2 9">Cytoplasm</location>
    </subcellularLocation>
</comment>
<dbReference type="GO" id="GO:0030170">
    <property type="term" value="F:pyridoxal phosphate binding"/>
    <property type="evidence" value="ECO:0007669"/>
    <property type="project" value="UniProtKB-UniRule"/>
</dbReference>
<dbReference type="OrthoDB" id="9803846at2"/>
<dbReference type="NCBIfam" id="NF000586">
    <property type="entry name" value="PRK00011.1"/>
    <property type="match status" value="1"/>
</dbReference>
<comment type="subunit">
    <text evidence="4 9">Homodimer.</text>
</comment>
<feature type="binding site" evidence="9">
    <location>
        <position position="241"/>
    </location>
    <ligand>
        <name>(6S)-5,6,7,8-tetrahydrofolate</name>
        <dbReference type="ChEBI" id="CHEBI:57453"/>
    </ligand>
</feature>
<dbReference type="SUPFAM" id="SSF53383">
    <property type="entry name" value="PLP-dependent transferases"/>
    <property type="match status" value="1"/>
</dbReference>
<evidence type="ECO:0000256" key="5">
    <source>
        <dbReference type="ARBA" id="ARBA00022490"/>
    </source>
</evidence>
<evidence type="ECO:0000256" key="1">
    <source>
        <dbReference type="ARBA" id="ARBA00001933"/>
    </source>
</evidence>
<dbReference type="InterPro" id="IPR015421">
    <property type="entry name" value="PyrdxlP-dep_Trfase_major"/>
</dbReference>
<dbReference type="GO" id="GO:0032259">
    <property type="term" value="P:methylation"/>
    <property type="evidence" value="ECO:0007669"/>
    <property type="project" value="UniProtKB-KW"/>
</dbReference>
<comment type="pathway">
    <text evidence="9">One-carbon metabolism; tetrahydrofolate interconversion.</text>
</comment>
<evidence type="ECO:0000256" key="2">
    <source>
        <dbReference type="ARBA" id="ARBA00004496"/>
    </source>
</evidence>
<evidence type="ECO:0000259" key="11">
    <source>
        <dbReference type="Pfam" id="PF00464"/>
    </source>
</evidence>
<dbReference type="InterPro" id="IPR049943">
    <property type="entry name" value="Ser_HO-MeTrfase-like"/>
</dbReference>
<evidence type="ECO:0000256" key="7">
    <source>
        <dbReference type="ARBA" id="ARBA00022679"/>
    </source>
</evidence>